<dbReference type="AlphaFoldDB" id="A0A9Q1QDQ5"/>
<name>A0A9Q1QDQ5_9CARY</name>
<feature type="transmembrane region" description="Helical" evidence="6">
    <location>
        <begin position="333"/>
        <end position="353"/>
    </location>
</feature>
<feature type="domain" description="TMEM205-like" evidence="8">
    <location>
        <begin position="263"/>
        <end position="365"/>
    </location>
</feature>
<dbReference type="GO" id="GO:0016020">
    <property type="term" value="C:membrane"/>
    <property type="evidence" value="ECO:0007669"/>
    <property type="project" value="UniProtKB-SubCell"/>
</dbReference>
<evidence type="ECO:0000256" key="5">
    <source>
        <dbReference type="SAM" id="MobiDB-lite"/>
    </source>
</evidence>
<evidence type="ECO:0000256" key="6">
    <source>
        <dbReference type="SAM" id="Phobius"/>
    </source>
</evidence>
<protein>
    <recommendedName>
        <fullName evidence="8">TMEM205-like domain-containing protein</fullName>
    </recommendedName>
</protein>
<feature type="transmembrane region" description="Helical" evidence="6">
    <location>
        <begin position="299"/>
        <end position="321"/>
    </location>
</feature>
<evidence type="ECO:0000256" key="4">
    <source>
        <dbReference type="ARBA" id="ARBA00023136"/>
    </source>
</evidence>
<evidence type="ECO:0000259" key="8">
    <source>
        <dbReference type="Pfam" id="PF13664"/>
    </source>
</evidence>
<keyword evidence="3 6" id="KW-1133">Transmembrane helix</keyword>
<feature type="region of interest" description="Disordered" evidence="5">
    <location>
        <begin position="162"/>
        <end position="201"/>
    </location>
</feature>
<gene>
    <name evidence="9" type="ORF">Cgig2_017375</name>
</gene>
<keyword evidence="7" id="KW-0732">Signal</keyword>
<feature type="compositionally biased region" description="Basic and acidic residues" evidence="5">
    <location>
        <begin position="76"/>
        <end position="86"/>
    </location>
</feature>
<sequence>MMNLIAITLVATSLVVAGLFSPTPHINTNNGGPQVIVKEGHRAVVVEYADTTGDGNTKVSISPSETTKGGGASAGEEAKGKAEEALSTHVGGGARELICDAFGKCKEKIGGAWSKTKEKAAETEEEVKEAVDKAKDLAAKATHKAEESTQGVRENVKEKVREAGEAAERVKEKARETGDKARETAESVKGKTGEVVRETAEKVKSKTGEVVEETTEKIKETGRKGKKELSDISKRGKEVMVDAFGYVFGSGSTSSLMGVLQMLGFAMAYGISVWVTFIMSHVLAGVLPRQQFGMVQSKIYPVYFKAMVGSIGLALIGHLMAHKGKLFKSKADMLQAYNLLGSLLLVLANLQILEPRASKVMFERMKLEKEEGRGAHGSTPAPTRVIDTVLTDSAGRVQTASTTTSPTPPRPEQDEAKSKLAKLDDRLKKLNSYSSLLNIGTLMGLTWHLVYLSQRLAAGRSS</sequence>
<evidence type="ECO:0000256" key="3">
    <source>
        <dbReference type="ARBA" id="ARBA00022989"/>
    </source>
</evidence>
<feature type="chain" id="PRO_5040418730" description="TMEM205-like domain-containing protein" evidence="7">
    <location>
        <begin position="18"/>
        <end position="462"/>
    </location>
</feature>
<dbReference type="PANTHER" id="PTHR47652:SF3">
    <property type="entry name" value="MITOCHONDRIAL IMPORT INNER MEMBRANE TRANSLOCASE SUBUNIT TIM44"/>
    <property type="match status" value="1"/>
</dbReference>
<reference evidence="9" key="1">
    <citation type="submission" date="2022-04" db="EMBL/GenBank/DDBJ databases">
        <title>Carnegiea gigantea Genome sequencing and assembly v2.</title>
        <authorList>
            <person name="Copetti D."/>
            <person name="Sanderson M.J."/>
            <person name="Burquez A."/>
            <person name="Wojciechowski M.F."/>
        </authorList>
    </citation>
    <scope>NUCLEOTIDE SEQUENCE</scope>
    <source>
        <strain evidence="9">SGP5-SGP5p</strain>
        <tissue evidence="9">Aerial part</tissue>
    </source>
</reference>
<evidence type="ECO:0000256" key="2">
    <source>
        <dbReference type="ARBA" id="ARBA00022692"/>
    </source>
</evidence>
<dbReference type="Pfam" id="PF13664">
    <property type="entry name" value="DUF4149"/>
    <property type="match status" value="1"/>
</dbReference>
<keyword evidence="4 6" id="KW-0472">Membrane</keyword>
<evidence type="ECO:0000256" key="1">
    <source>
        <dbReference type="ARBA" id="ARBA00004370"/>
    </source>
</evidence>
<comment type="caution">
    <text evidence="9">The sequence shown here is derived from an EMBL/GenBank/DDBJ whole genome shotgun (WGS) entry which is preliminary data.</text>
</comment>
<feature type="transmembrane region" description="Helical" evidence="6">
    <location>
        <begin position="436"/>
        <end position="453"/>
    </location>
</feature>
<feature type="signal peptide" evidence="7">
    <location>
        <begin position="1"/>
        <end position="17"/>
    </location>
</feature>
<proteinExistence type="predicted"/>
<feature type="transmembrane region" description="Helical" evidence="6">
    <location>
        <begin position="262"/>
        <end position="287"/>
    </location>
</feature>
<dbReference type="InterPro" id="IPR025423">
    <property type="entry name" value="TMEM205-like"/>
</dbReference>
<feature type="compositionally biased region" description="Polar residues" evidence="5">
    <location>
        <begin position="54"/>
        <end position="63"/>
    </location>
</feature>
<dbReference type="Proteomes" id="UP001153076">
    <property type="component" value="Unassembled WGS sequence"/>
</dbReference>
<dbReference type="SUPFAM" id="SSF58113">
    <property type="entry name" value="Apolipoprotein A-I"/>
    <property type="match status" value="1"/>
</dbReference>
<keyword evidence="2 6" id="KW-0812">Transmembrane</keyword>
<feature type="region of interest" description="Disordered" evidence="5">
    <location>
        <begin position="54"/>
        <end position="87"/>
    </location>
</feature>
<evidence type="ECO:0000256" key="7">
    <source>
        <dbReference type="SAM" id="SignalP"/>
    </source>
</evidence>
<feature type="region of interest" description="Disordered" evidence="5">
    <location>
        <begin position="396"/>
        <end position="418"/>
    </location>
</feature>
<comment type="subcellular location">
    <subcellularLocation>
        <location evidence="1">Membrane</location>
    </subcellularLocation>
</comment>
<organism evidence="9 10">
    <name type="scientific">Carnegiea gigantea</name>
    <dbReference type="NCBI Taxonomy" id="171969"/>
    <lineage>
        <taxon>Eukaryota</taxon>
        <taxon>Viridiplantae</taxon>
        <taxon>Streptophyta</taxon>
        <taxon>Embryophyta</taxon>
        <taxon>Tracheophyta</taxon>
        <taxon>Spermatophyta</taxon>
        <taxon>Magnoliopsida</taxon>
        <taxon>eudicotyledons</taxon>
        <taxon>Gunneridae</taxon>
        <taxon>Pentapetalae</taxon>
        <taxon>Caryophyllales</taxon>
        <taxon>Cactineae</taxon>
        <taxon>Cactaceae</taxon>
        <taxon>Cactoideae</taxon>
        <taxon>Echinocereeae</taxon>
        <taxon>Carnegiea</taxon>
    </lineage>
</organism>
<dbReference type="OrthoDB" id="1641132at2759"/>
<evidence type="ECO:0000313" key="9">
    <source>
        <dbReference type="EMBL" id="KAJ8436950.1"/>
    </source>
</evidence>
<dbReference type="PANTHER" id="PTHR47652">
    <property type="entry name" value="MITOCHONDRIAL IMPORT INNER MEMBRANE TRANSLOCASE SUBUNIT TIM44"/>
    <property type="match status" value="1"/>
</dbReference>
<accession>A0A9Q1QDQ5</accession>
<dbReference type="EMBL" id="JAKOGI010000323">
    <property type="protein sequence ID" value="KAJ8436950.1"/>
    <property type="molecule type" value="Genomic_DNA"/>
</dbReference>
<evidence type="ECO:0000313" key="10">
    <source>
        <dbReference type="Proteomes" id="UP001153076"/>
    </source>
</evidence>
<dbReference type="Gene3D" id="1.20.120.20">
    <property type="entry name" value="Apolipoprotein"/>
    <property type="match status" value="1"/>
</dbReference>
<keyword evidence="10" id="KW-1185">Reference proteome</keyword>